<dbReference type="AlphaFoldDB" id="A0A518CQG9"/>
<sequence length="100" mass="11756">MTGSEYASPDDNDQFEQLPAELSMDETDINLRAYLSRLTDDHLQQYQPDWSDKKVIEWDGNFRNNGNLMLVCCERDVDVSEFRRVLEEHIQFRTLSNPAK</sequence>
<keyword evidence="2" id="KW-1185">Reference proteome</keyword>
<gene>
    <name evidence="1" type="ORF">Pla110_32180</name>
</gene>
<evidence type="ECO:0000313" key="2">
    <source>
        <dbReference type="Proteomes" id="UP000317178"/>
    </source>
</evidence>
<proteinExistence type="predicted"/>
<name>A0A518CQG9_9PLAN</name>
<dbReference type="KEGG" id="plon:Pla110_32180"/>
<protein>
    <submittedName>
        <fullName evidence="1">Uncharacterized protein</fullName>
    </submittedName>
</protein>
<dbReference type="EMBL" id="CP036281">
    <property type="protein sequence ID" value="QDU81476.1"/>
    <property type="molecule type" value="Genomic_DNA"/>
</dbReference>
<dbReference type="Proteomes" id="UP000317178">
    <property type="component" value="Chromosome"/>
</dbReference>
<evidence type="ECO:0000313" key="1">
    <source>
        <dbReference type="EMBL" id="QDU81476.1"/>
    </source>
</evidence>
<accession>A0A518CQG9</accession>
<organism evidence="1 2">
    <name type="scientific">Polystyrenella longa</name>
    <dbReference type="NCBI Taxonomy" id="2528007"/>
    <lineage>
        <taxon>Bacteria</taxon>
        <taxon>Pseudomonadati</taxon>
        <taxon>Planctomycetota</taxon>
        <taxon>Planctomycetia</taxon>
        <taxon>Planctomycetales</taxon>
        <taxon>Planctomycetaceae</taxon>
        <taxon>Polystyrenella</taxon>
    </lineage>
</organism>
<reference evidence="1 2" key="1">
    <citation type="submission" date="2019-02" db="EMBL/GenBank/DDBJ databases">
        <title>Deep-cultivation of Planctomycetes and their phenomic and genomic characterization uncovers novel biology.</title>
        <authorList>
            <person name="Wiegand S."/>
            <person name="Jogler M."/>
            <person name="Boedeker C."/>
            <person name="Pinto D."/>
            <person name="Vollmers J."/>
            <person name="Rivas-Marin E."/>
            <person name="Kohn T."/>
            <person name="Peeters S.H."/>
            <person name="Heuer A."/>
            <person name="Rast P."/>
            <person name="Oberbeckmann S."/>
            <person name="Bunk B."/>
            <person name="Jeske O."/>
            <person name="Meyerdierks A."/>
            <person name="Storesund J.E."/>
            <person name="Kallscheuer N."/>
            <person name="Luecker S."/>
            <person name="Lage O.M."/>
            <person name="Pohl T."/>
            <person name="Merkel B.J."/>
            <person name="Hornburger P."/>
            <person name="Mueller R.-W."/>
            <person name="Bruemmer F."/>
            <person name="Labrenz M."/>
            <person name="Spormann A.M."/>
            <person name="Op den Camp H."/>
            <person name="Overmann J."/>
            <person name="Amann R."/>
            <person name="Jetten M.S.M."/>
            <person name="Mascher T."/>
            <person name="Medema M.H."/>
            <person name="Devos D.P."/>
            <person name="Kaster A.-K."/>
            <person name="Ovreas L."/>
            <person name="Rohde M."/>
            <person name="Galperin M.Y."/>
            <person name="Jogler C."/>
        </authorList>
    </citation>
    <scope>NUCLEOTIDE SEQUENCE [LARGE SCALE GENOMIC DNA]</scope>
    <source>
        <strain evidence="1 2">Pla110</strain>
    </source>
</reference>
<dbReference type="RefSeq" id="WP_144996845.1">
    <property type="nucleotide sequence ID" value="NZ_CP036281.1"/>
</dbReference>